<reference evidence="8 9" key="2">
    <citation type="journal article" date="2014" name="J. Gen. Appl. Microbiol.">
        <title>The early diverging ascomycetous budding yeast Saitoella complicata has three histone deacetylases belonging to the Clr6, Hos2, and Rpd3 lineages.</title>
        <authorList>
            <person name="Nishida H."/>
            <person name="Matsumoto T."/>
            <person name="Kondo S."/>
            <person name="Hamamoto M."/>
            <person name="Yoshikawa H."/>
        </authorList>
    </citation>
    <scope>NUCLEOTIDE SEQUENCE [LARGE SCALE GENOMIC DNA]</scope>
    <source>
        <strain evidence="8 9">NRRL Y-17804</strain>
    </source>
</reference>
<dbReference type="InterPro" id="IPR017930">
    <property type="entry name" value="Myb_dom"/>
</dbReference>
<dbReference type="GO" id="GO:0005634">
    <property type="term" value="C:nucleus"/>
    <property type="evidence" value="ECO:0007669"/>
    <property type="project" value="UniProtKB-SubCell"/>
</dbReference>
<dbReference type="CDD" id="cd00167">
    <property type="entry name" value="SANT"/>
    <property type="match status" value="2"/>
</dbReference>
<dbReference type="InterPro" id="IPR051651">
    <property type="entry name" value="DMTF1_DNA-bind_reg"/>
</dbReference>
<dbReference type="GO" id="GO:0003700">
    <property type="term" value="F:DNA-binding transcription factor activity"/>
    <property type="evidence" value="ECO:0007669"/>
    <property type="project" value="TreeGrafter"/>
</dbReference>
<dbReference type="PANTHER" id="PTHR46380:SF2">
    <property type="entry name" value="CYCLIN-D-BINDING MYB-LIKE TRANSCRIPTION FACTOR 1"/>
    <property type="match status" value="1"/>
</dbReference>
<proteinExistence type="predicted"/>
<reference evidence="8 9" key="1">
    <citation type="journal article" date="2011" name="J. Gen. Appl. Microbiol.">
        <title>Draft genome sequencing of the enigmatic yeast Saitoella complicata.</title>
        <authorList>
            <person name="Nishida H."/>
            <person name="Hamamoto M."/>
            <person name="Sugiyama J."/>
        </authorList>
    </citation>
    <scope>NUCLEOTIDE SEQUENCE [LARGE SCALE GENOMIC DNA]</scope>
    <source>
        <strain evidence="8 9">NRRL Y-17804</strain>
    </source>
</reference>
<dbReference type="STRING" id="698492.A0A0E9N9Q1"/>
<dbReference type="SMART" id="SM00717">
    <property type="entry name" value="SANT"/>
    <property type="match status" value="3"/>
</dbReference>
<dbReference type="Proteomes" id="UP000033140">
    <property type="component" value="Unassembled WGS sequence"/>
</dbReference>
<feature type="domain" description="HTH myb-type" evidence="7">
    <location>
        <begin position="504"/>
        <end position="557"/>
    </location>
</feature>
<feature type="compositionally biased region" description="Basic residues" evidence="5">
    <location>
        <begin position="1"/>
        <end position="12"/>
    </location>
</feature>
<gene>
    <name evidence="8" type="ORF">G7K_0844-t1</name>
</gene>
<feature type="compositionally biased region" description="Basic and acidic residues" evidence="5">
    <location>
        <begin position="46"/>
        <end position="62"/>
    </location>
</feature>
<dbReference type="RefSeq" id="XP_019022452.1">
    <property type="nucleotide sequence ID" value="XM_019166308.1"/>
</dbReference>
<dbReference type="InterPro" id="IPR049260">
    <property type="entry name" value="REB1_MybAD"/>
</dbReference>
<sequence>MAKTKVVKKNKRHQPDEVPASQPYATPPQTWQPAVQEATHVDNQSDGEKSSKRRREDDGEQSKKKKKQDKKHKRDKHRHEDESRVAYNAEEILSPFAEPIPSAIVSDSQTHSITATQEPLLGSESLLTPATQGEPAAFAGFQPVGASTPLTTEKKKKKKKDKHRNKDSTQEIASSQPETQPQPVQIPYEGLLGHTSVPTHTHHQPHHHLSALDEAVLVATALAANSVPVCVPVPHFDHSQLDPRLDDPAANAMLVQQLAAAAGAMPIPVPNAAQGGEYPALLGGAPVAVAAGVVSEKAKKKKMKGESVAQAANDVYNLTDDDTEDEATSTSKSKRIIKNKVAFTPEEDAVIKSQIQAWLDGQGLSEAKFQTMLRAADRPAIKTQLRPLWKQLHAALPARGQPSVVSRVHVLWREDTPGNSTQTTQDDKGRDVVIGSFTDEEVALLEKVVQQHCADHEWSTDDFKEKVWKEGRTKEVKACFKECYAAVPYRKQHSVYNHIRRKYSPYEKRARWTEEEDQELERLLLEKGKVWKDIGKAIGRMPEDVRDRYRNYLVCGDKRNDNRWTREEEIKLRDAVHQAVANVGGDMEKINWGIVSANMGGARSRLQCRWKWVRSAGALKADPNAVAKFAEEGEDEEKGAKEGIPARAANKAKPRWMAGDSEWLLGKIRDSGVHHENLIRWTEIKASDPSTWWKITDYKKAFRDLRATKKKEVKTGMEFQQIVGVILEDLMELDEEVKVRGVVSEEGRRNLSSEFVNDEDDEDEEMA</sequence>
<feature type="domain" description="Myb-like" evidence="6">
    <location>
        <begin position="504"/>
        <end position="553"/>
    </location>
</feature>
<dbReference type="PANTHER" id="PTHR46380">
    <property type="entry name" value="CYCLIN-D-BINDING MYB-LIKE TRANSCRIPTION FACTOR 1"/>
    <property type="match status" value="1"/>
</dbReference>
<feature type="compositionally biased region" description="Polar residues" evidence="5">
    <location>
        <begin position="170"/>
        <end position="183"/>
    </location>
</feature>
<dbReference type="PROSITE" id="PS50090">
    <property type="entry name" value="MYB_LIKE"/>
    <property type="match status" value="2"/>
</dbReference>
<dbReference type="PROSITE" id="PS51294">
    <property type="entry name" value="HTH_MYB"/>
    <property type="match status" value="1"/>
</dbReference>
<accession>A0A0E9N9Q1</accession>
<evidence type="ECO:0000256" key="3">
    <source>
        <dbReference type="ARBA" id="ARBA00023125"/>
    </source>
</evidence>
<comment type="caution">
    <text evidence="8">The sequence shown here is derived from an EMBL/GenBank/DDBJ whole genome shotgun (WGS) entry which is preliminary data.</text>
</comment>
<evidence type="ECO:0000256" key="2">
    <source>
        <dbReference type="ARBA" id="ARBA00022737"/>
    </source>
</evidence>
<dbReference type="InterPro" id="IPR009057">
    <property type="entry name" value="Homeodomain-like_sf"/>
</dbReference>
<evidence type="ECO:0000259" key="7">
    <source>
        <dbReference type="PROSITE" id="PS51294"/>
    </source>
</evidence>
<evidence type="ECO:0000313" key="8">
    <source>
        <dbReference type="EMBL" id="GAO46617.1"/>
    </source>
</evidence>
<feature type="compositionally biased region" description="Polar residues" evidence="5">
    <location>
        <begin position="23"/>
        <end position="33"/>
    </location>
</feature>
<dbReference type="SUPFAM" id="SSF46689">
    <property type="entry name" value="Homeodomain-like"/>
    <property type="match status" value="2"/>
</dbReference>
<protein>
    <recommendedName>
        <fullName evidence="10">DNA-binding protein REB1</fullName>
    </recommendedName>
</protein>
<dbReference type="Gene3D" id="1.10.10.60">
    <property type="entry name" value="Homeodomain-like"/>
    <property type="match status" value="2"/>
</dbReference>
<feature type="region of interest" description="Disordered" evidence="5">
    <location>
        <begin position="1"/>
        <end position="89"/>
    </location>
</feature>
<evidence type="ECO:0000259" key="6">
    <source>
        <dbReference type="PROSITE" id="PS50090"/>
    </source>
</evidence>
<evidence type="ECO:0000256" key="5">
    <source>
        <dbReference type="SAM" id="MobiDB-lite"/>
    </source>
</evidence>
<evidence type="ECO:0000256" key="4">
    <source>
        <dbReference type="ARBA" id="ARBA00023242"/>
    </source>
</evidence>
<dbReference type="Pfam" id="PF13921">
    <property type="entry name" value="Myb_DNA-bind_6"/>
    <property type="match status" value="1"/>
</dbReference>
<feature type="domain" description="Myb-like" evidence="6">
    <location>
        <begin position="556"/>
        <end position="616"/>
    </location>
</feature>
<dbReference type="AlphaFoldDB" id="A0A0E9N9Q1"/>
<evidence type="ECO:0000256" key="1">
    <source>
        <dbReference type="ARBA" id="ARBA00004123"/>
    </source>
</evidence>
<feature type="region of interest" description="Disordered" evidence="5">
    <location>
        <begin position="138"/>
        <end position="186"/>
    </location>
</feature>
<feature type="compositionally biased region" description="Basic residues" evidence="5">
    <location>
        <begin position="63"/>
        <end position="77"/>
    </location>
</feature>
<name>A0A0E9N9Q1_SAICN</name>
<dbReference type="InterPro" id="IPR001005">
    <property type="entry name" value="SANT/Myb"/>
</dbReference>
<dbReference type="OrthoDB" id="39591at2759"/>
<evidence type="ECO:0000313" key="9">
    <source>
        <dbReference type="Proteomes" id="UP000033140"/>
    </source>
</evidence>
<dbReference type="EMBL" id="BACD03000004">
    <property type="protein sequence ID" value="GAO46617.1"/>
    <property type="molecule type" value="Genomic_DNA"/>
</dbReference>
<keyword evidence="2" id="KW-0677">Repeat</keyword>
<organism evidence="8 9">
    <name type="scientific">Saitoella complicata (strain BCRC 22490 / CBS 7301 / JCM 7358 / NBRC 10748 / NRRL Y-17804)</name>
    <dbReference type="NCBI Taxonomy" id="698492"/>
    <lineage>
        <taxon>Eukaryota</taxon>
        <taxon>Fungi</taxon>
        <taxon>Dikarya</taxon>
        <taxon>Ascomycota</taxon>
        <taxon>Taphrinomycotina</taxon>
        <taxon>Taphrinomycotina incertae sedis</taxon>
        <taxon>Saitoella</taxon>
    </lineage>
</organism>
<dbReference type="Pfam" id="PF21559">
    <property type="entry name" value="Reb1_MybAD"/>
    <property type="match status" value="1"/>
</dbReference>
<keyword evidence="3" id="KW-0238">DNA-binding</keyword>
<feature type="compositionally biased region" description="Basic residues" evidence="5">
    <location>
        <begin position="154"/>
        <end position="163"/>
    </location>
</feature>
<reference evidence="8 9" key="3">
    <citation type="journal article" date="2015" name="Genome Announc.">
        <title>Draft Genome Sequence of the Archiascomycetous Yeast Saitoella complicata.</title>
        <authorList>
            <person name="Yamauchi K."/>
            <person name="Kondo S."/>
            <person name="Hamamoto M."/>
            <person name="Takahashi Y."/>
            <person name="Ogura Y."/>
            <person name="Hayashi T."/>
            <person name="Nishida H."/>
        </authorList>
    </citation>
    <scope>NUCLEOTIDE SEQUENCE [LARGE SCALE GENOMIC DNA]</scope>
    <source>
        <strain evidence="8 9">NRRL Y-17804</strain>
    </source>
</reference>
<keyword evidence="9" id="KW-1185">Reference proteome</keyword>
<comment type="subcellular location">
    <subcellularLocation>
        <location evidence="1">Nucleus</location>
    </subcellularLocation>
</comment>
<dbReference type="GO" id="GO:0000976">
    <property type="term" value="F:transcription cis-regulatory region binding"/>
    <property type="evidence" value="ECO:0007669"/>
    <property type="project" value="TreeGrafter"/>
</dbReference>
<keyword evidence="4" id="KW-0539">Nucleus</keyword>
<evidence type="ECO:0008006" key="10">
    <source>
        <dbReference type="Google" id="ProtNLM"/>
    </source>
</evidence>